<dbReference type="PRINTS" id="PR00039">
    <property type="entry name" value="HTHLYSR"/>
</dbReference>
<dbReference type="PANTHER" id="PTHR30293">
    <property type="entry name" value="TRANSCRIPTIONAL REGULATORY PROTEIN NAC-RELATED"/>
    <property type="match status" value="1"/>
</dbReference>
<reference evidence="7 8" key="1">
    <citation type="submission" date="2023-01" db="EMBL/GenBank/DDBJ databases">
        <title>Cultivation and genomic characterization of new, ubiquitous marine nitrite-oxidizing bacteria from the Nitrospirales.</title>
        <authorList>
            <person name="Mueller A.J."/>
            <person name="Daebeler A."/>
            <person name="Herbold C.W."/>
            <person name="Kirkegaard R.H."/>
            <person name="Daims H."/>
        </authorList>
    </citation>
    <scope>NUCLEOTIDE SEQUENCE [LARGE SCALE GENOMIC DNA]</scope>
    <source>
        <strain evidence="7 8">VA</strain>
    </source>
</reference>
<dbReference type="InterPro" id="IPR000847">
    <property type="entry name" value="LysR_HTH_N"/>
</dbReference>
<dbReference type="SUPFAM" id="SSF53850">
    <property type="entry name" value="Periplasmic binding protein-like II"/>
    <property type="match status" value="1"/>
</dbReference>
<gene>
    <name evidence="7" type="primary">nhaR</name>
    <name evidence="7" type="ORF">PP769_10200</name>
</gene>
<dbReference type="FunFam" id="1.10.10.10:FF:000001">
    <property type="entry name" value="LysR family transcriptional regulator"/>
    <property type="match status" value="1"/>
</dbReference>
<organism evidence="7 8">
    <name type="scientific">Candidatus Nitrospira allomarina</name>
    <dbReference type="NCBI Taxonomy" id="3020900"/>
    <lineage>
        <taxon>Bacteria</taxon>
        <taxon>Pseudomonadati</taxon>
        <taxon>Nitrospirota</taxon>
        <taxon>Nitrospiria</taxon>
        <taxon>Nitrospirales</taxon>
        <taxon>Nitrospiraceae</taxon>
        <taxon>Nitrospira</taxon>
    </lineage>
</organism>
<dbReference type="GO" id="GO:0003700">
    <property type="term" value="F:DNA-binding transcription factor activity"/>
    <property type="evidence" value="ECO:0007669"/>
    <property type="project" value="InterPro"/>
</dbReference>
<sequence length="303" mass="34204">MDWLNYHHLLYFWEVARKGSIKEACEELHVTQPTISSQLQALEESLGQQLFIRRPRRLLLTEAGRLVFRYADEIFSLGREMTRALSGQPPDRPIRLMVGVIDSLPKMVVYEILAAALKSESPTQIVCEEGKLERLLADLVIHELDVVLADTPIPPTLRVQAYNHLLGESGVCFFATSELAKVYRKGYPKSLNSAPFLLPKANTVLRQDLENWFARHDIHPQLVGEFEDSAMQKAFGQAGKGVFPGSSIMKAEICRQYQVEVVGDAGHVKQRFYAHTVERRIKHPSVLAISELAKQRTFGLVGK</sequence>
<dbReference type="Pfam" id="PF00126">
    <property type="entry name" value="HTH_1"/>
    <property type="match status" value="1"/>
</dbReference>
<evidence type="ECO:0000313" key="7">
    <source>
        <dbReference type="EMBL" id="WNM56357.1"/>
    </source>
</evidence>
<keyword evidence="4" id="KW-0010">Activator</keyword>
<dbReference type="PANTHER" id="PTHR30293:SF2">
    <property type="entry name" value="TRANSCRIPTIONAL ACTIVATOR PROTEIN NHAR"/>
    <property type="match status" value="1"/>
</dbReference>
<dbReference type="RefSeq" id="WP_312639940.1">
    <property type="nucleotide sequence ID" value="NZ_CP116967.1"/>
</dbReference>
<keyword evidence="5" id="KW-0804">Transcription</keyword>
<evidence type="ECO:0000256" key="4">
    <source>
        <dbReference type="ARBA" id="ARBA00023159"/>
    </source>
</evidence>
<dbReference type="PROSITE" id="PS50931">
    <property type="entry name" value="HTH_LYSR"/>
    <property type="match status" value="1"/>
</dbReference>
<evidence type="ECO:0000313" key="8">
    <source>
        <dbReference type="Proteomes" id="UP001302719"/>
    </source>
</evidence>
<keyword evidence="8" id="KW-1185">Reference proteome</keyword>
<comment type="similarity">
    <text evidence="1">Belongs to the LysR transcriptional regulatory family.</text>
</comment>
<dbReference type="InterPro" id="IPR005119">
    <property type="entry name" value="LysR_subst-bd"/>
</dbReference>
<dbReference type="Gene3D" id="1.10.10.10">
    <property type="entry name" value="Winged helix-like DNA-binding domain superfamily/Winged helix DNA-binding domain"/>
    <property type="match status" value="1"/>
</dbReference>
<accession>A0AA96G7W2</accession>
<evidence type="ECO:0000256" key="5">
    <source>
        <dbReference type="ARBA" id="ARBA00023163"/>
    </source>
</evidence>
<dbReference type="EMBL" id="CP116967">
    <property type="protein sequence ID" value="WNM56357.1"/>
    <property type="molecule type" value="Genomic_DNA"/>
</dbReference>
<evidence type="ECO:0000259" key="6">
    <source>
        <dbReference type="PROSITE" id="PS50931"/>
    </source>
</evidence>
<dbReference type="AlphaFoldDB" id="A0AA96G7W2"/>
<dbReference type="InterPro" id="IPR036390">
    <property type="entry name" value="WH_DNA-bd_sf"/>
</dbReference>
<evidence type="ECO:0000256" key="3">
    <source>
        <dbReference type="ARBA" id="ARBA00023125"/>
    </source>
</evidence>
<dbReference type="InterPro" id="IPR036388">
    <property type="entry name" value="WH-like_DNA-bd_sf"/>
</dbReference>
<dbReference type="NCBIfam" id="NF008284">
    <property type="entry name" value="PRK11062.1"/>
    <property type="match status" value="1"/>
</dbReference>
<protein>
    <submittedName>
        <fullName evidence="7">Transcriptional activator NhaR</fullName>
    </submittedName>
</protein>
<keyword evidence="3" id="KW-0238">DNA-binding</keyword>
<dbReference type="GO" id="GO:2000142">
    <property type="term" value="P:regulation of DNA-templated transcription initiation"/>
    <property type="evidence" value="ECO:0007669"/>
    <property type="project" value="TreeGrafter"/>
</dbReference>
<dbReference type="Pfam" id="PF03466">
    <property type="entry name" value="LysR_substrate"/>
    <property type="match status" value="1"/>
</dbReference>
<evidence type="ECO:0000256" key="1">
    <source>
        <dbReference type="ARBA" id="ARBA00009437"/>
    </source>
</evidence>
<feature type="domain" description="HTH lysR-type" evidence="6">
    <location>
        <begin position="4"/>
        <end position="61"/>
    </location>
</feature>
<evidence type="ECO:0000256" key="2">
    <source>
        <dbReference type="ARBA" id="ARBA00023015"/>
    </source>
</evidence>
<dbReference type="GO" id="GO:0003677">
    <property type="term" value="F:DNA binding"/>
    <property type="evidence" value="ECO:0007669"/>
    <property type="project" value="UniProtKB-KW"/>
</dbReference>
<dbReference type="SUPFAM" id="SSF46785">
    <property type="entry name" value="Winged helix' DNA-binding domain"/>
    <property type="match status" value="1"/>
</dbReference>
<keyword evidence="2" id="KW-0805">Transcription regulation</keyword>
<dbReference type="KEGG" id="nall:PP769_10200"/>
<dbReference type="Proteomes" id="UP001302719">
    <property type="component" value="Chromosome"/>
</dbReference>
<name>A0AA96G7W2_9BACT</name>
<dbReference type="Gene3D" id="3.40.190.290">
    <property type="match status" value="1"/>
</dbReference>
<proteinExistence type="inferred from homology"/>